<proteinExistence type="predicted"/>
<feature type="domain" description="DC1" evidence="3">
    <location>
        <begin position="126"/>
        <end position="170"/>
    </location>
</feature>
<feature type="domain" description="DC1" evidence="3">
    <location>
        <begin position="12"/>
        <end position="58"/>
    </location>
</feature>
<evidence type="ECO:0000313" key="4">
    <source>
        <dbReference type="EMBL" id="CAK7342324.1"/>
    </source>
</evidence>
<reference evidence="4 5" key="1">
    <citation type="submission" date="2024-01" db="EMBL/GenBank/DDBJ databases">
        <authorList>
            <person name="Waweru B."/>
        </authorList>
    </citation>
    <scope>NUCLEOTIDE SEQUENCE [LARGE SCALE GENOMIC DNA]</scope>
</reference>
<evidence type="ECO:0000256" key="2">
    <source>
        <dbReference type="SAM" id="MobiDB-lite"/>
    </source>
</evidence>
<feature type="compositionally biased region" description="Polar residues" evidence="2">
    <location>
        <begin position="272"/>
        <end position="289"/>
    </location>
</feature>
<dbReference type="Proteomes" id="UP001314170">
    <property type="component" value="Unassembled WGS sequence"/>
</dbReference>
<dbReference type="PANTHER" id="PTHR46288">
    <property type="entry name" value="PHORBOL-ESTER/DAG-TYPE DOMAIN-CONTAINING PROTEIN"/>
    <property type="match status" value="1"/>
</dbReference>
<evidence type="ECO:0000259" key="3">
    <source>
        <dbReference type="Pfam" id="PF03107"/>
    </source>
</evidence>
<dbReference type="InterPro" id="IPR046349">
    <property type="entry name" value="C1-like_sf"/>
</dbReference>
<keyword evidence="1" id="KW-0677">Repeat</keyword>
<feature type="region of interest" description="Disordered" evidence="2">
    <location>
        <begin position="265"/>
        <end position="289"/>
    </location>
</feature>
<dbReference type="AlphaFoldDB" id="A0AAV1S0J8"/>
<name>A0AAV1S0J8_9ROSI</name>
<gene>
    <name evidence="4" type="ORF">DCAF_LOCUS16735</name>
</gene>
<dbReference type="SUPFAM" id="SSF57889">
    <property type="entry name" value="Cysteine-rich domain"/>
    <property type="match status" value="1"/>
</dbReference>
<evidence type="ECO:0000256" key="1">
    <source>
        <dbReference type="ARBA" id="ARBA00022737"/>
    </source>
</evidence>
<sequence>MEVAEEHTFHHFSHQHPLEHTVAPSIGNINCEGCSLRILPGKDYYNCKICSFFLHRACSNMPRKTRHPAHPDQYLTLLVSPPSDNSNFKCEACGFYITGFSYNVAESSIYYHFLCSALPLSVMTSAHPHTLNLEFSPPYDCSCDLCLKPSFKGWTYRCGFCEFDTHIACAISNQKAEPVTPPDALTRQIIYSSALIMEADQKIDYGSESNELMQLIVQRVERNNTRNTQEAVSTAVAGWDKRLRSPREHHNVKDSRIGRFGMSYSEPYMPKTSPSPGQRSLYKDQSTPTSDDVTISSYQFSEMCFSIDLLKSYPSTHHHPHSTNMEAGSQDIKDVPEVEAKIKSDNVAVPQGVQQLDYPNKPVTNPLYRGPTDWYNDAFLGQTGEKITENGYGSRAGIKDQSPNSNMVMHDFSELYLADEFKVFMLLEASSLLLSFKI</sequence>
<dbReference type="InterPro" id="IPR004146">
    <property type="entry name" value="DC1"/>
</dbReference>
<dbReference type="PANTHER" id="PTHR46288:SF17">
    <property type="entry name" value="CYSTEINE_HISTIDINE-RICH C1 DOMAIN PROTEIN"/>
    <property type="match status" value="1"/>
</dbReference>
<keyword evidence="5" id="KW-1185">Reference proteome</keyword>
<comment type="caution">
    <text evidence="4">The sequence shown here is derived from an EMBL/GenBank/DDBJ whole genome shotgun (WGS) entry which is preliminary data.</text>
</comment>
<organism evidence="4 5">
    <name type="scientific">Dovyalis caffra</name>
    <dbReference type="NCBI Taxonomy" id="77055"/>
    <lineage>
        <taxon>Eukaryota</taxon>
        <taxon>Viridiplantae</taxon>
        <taxon>Streptophyta</taxon>
        <taxon>Embryophyta</taxon>
        <taxon>Tracheophyta</taxon>
        <taxon>Spermatophyta</taxon>
        <taxon>Magnoliopsida</taxon>
        <taxon>eudicotyledons</taxon>
        <taxon>Gunneridae</taxon>
        <taxon>Pentapetalae</taxon>
        <taxon>rosids</taxon>
        <taxon>fabids</taxon>
        <taxon>Malpighiales</taxon>
        <taxon>Salicaceae</taxon>
        <taxon>Flacourtieae</taxon>
        <taxon>Dovyalis</taxon>
    </lineage>
</organism>
<dbReference type="EMBL" id="CAWUPB010001160">
    <property type="protein sequence ID" value="CAK7342324.1"/>
    <property type="molecule type" value="Genomic_DNA"/>
</dbReference>
<evidence type="ECO:0000313" key="5">
    <source>
        <dbReference type="Proteomes" id="UP001314170"/>
    </source>
</evidence>
<dbReference type="Pfam" id="PF03107">
    <property type="entry name" value="C1_2"/>
    <property type="match status" value="2"/>
</dbReference>
<protein>
    <recommendedName>
        <fullName evidence="3">DC1 domain-containing protein</fullName>
    </recommendedName>
</protein>
<accession>A0AAV1S0J8</accession>